<name>A0A9P6RTM1_9FUNG</name>
<dbReference type="PANTHER" id="PTHR35519:SF2">
    <property type="entry name" value="PH DOMAIN PROTEIN"/>
    <property type="match status" value="1"/>
</dbReference>
<gene>
    <name evidence="3" type="ORF">BGZ99_000576</name>
</gene>
<keyword evidence="2" id="KW-0472">Membrane</keyword>
<keyword evidence="4" id="KW-1185">Reference proteome</keyword>
<dbReference type="Proteomes" id="UP000738325">
    <property type="component" value="Unassembled WGS sequence"/>
</dbReference>
<dbReference type="AlphaFoldDB" id="A0A9P6RTM1"/>
<feature type="region of interest" description="Disordered" evidence="1">
    <location>
        <begin position="164"/>
        <end position="184"/>
    </location>
</feature>
<dbReference type="PANTHER" id="PTHR35519">
    <property type="entry name" value="MEMBRANE PROTEINS"/>
    <property type="match status" value="1"/>
</dbReference>
<evidence type="ECO:0008006" key="5">
    <source>
        <dbReference type="Google" id="ProtNLM"/>
    </source>
</evidence>
<dbReference type="InterPro" id="IPR025187">
    <property type="entry name" value="DUF4112"/>
</dbReference>
<keyword evidence="2" id="KW-0812">Transmembrane</keyword>
<keyword evidence="2" id="KW-1133">Transmembrane helix</keyword>
<protein>
    <recommendedName>
        <fullName evidence="5">Ph domain-containing protein</fullName>
    </recommendedName>
</protein>
<proteinExistence type="predicted"/>
<dbReference type="Pfam" id="PF13430">
    <property type="entry name" value="DUF4112"/>
    <property type="match status" value="1"/>
</dbReference>
<sequence length="221" mass="24505">MARNSTPQDQVVVIPAQTPKREKSKWKFWKKDEVKVVLSERDAEILAQVKRRAKILDTGLSFGCGRVGLDPILGLVPFAGDLITLLLAMRLIYTAQKANIPKWLTQKMVFNVAIDFAMGMVPILGDIGDFFFKANDRNAKLFEAYLYERAAAAADKEVVTEQANVQIPPPPPVRGHTGAGTGSNVAVNQSYNTKHQQYQDKPIYGDQTVIEMGSVQHSGKY</sequence>
<feature type="transmembrane region" description="Helical" evidence="2">
    <location>
        <begin position="72"/>
        <end position="93"/>
    </location>
</feature>
<reference evidence="3" key="1">
    <citation type="journal article" date="2020" name="Fungal Divers.">
        <title>Resolving the Mortierellaceae phylogeny through synthesis of multi-gene phylogenetics and phylogenomics.</title>
        <authorList>
            <person name="Vandepol N."/>
            <person name="Liber J."/>
            <person name="Desiro A."/>
            <person name="Na H."/>
            <person name="Kennedy M."/>
            <person name="Barry K."/>
            <person name="Grigoriev I.V."/>
            <person name="Miller A.N."/>
            <person name="O'Donnell K."/>
            <person name="Stajich J.E."/>
            <person name="Bonito G."/>
        </authorList>
    </citation>
    <scope>NUCLEOTIDE SEQUENCE</scope>
    <source>
        <strain evidence="3">REB-010B</strain>
    </source>
</reference>
<accession>A0A9P6RTM1</accession>
<dbReference type="EMBL" id="JAAAIP010000111">
    <property type="protein sequence ID" value="KAG0325522.1"/>
    <property type="molecule type" value="Genomic_DNA"/>
</dbReference>
<organism evidence="3 4">
    <name type="scientific">Dissophora globulifera</name>
    <dbReference type="NCBI Taxonomy" id="979702"/>
    <lineage>
        <taxon>Eukaryota</taxon>
        <taxon>Fungi</taxon>
        <taxon>Fungi incertae sedis</taxon>
        <taxon>Mucoromycota</taxon>
        <taxon>Mortierellomycotina</taxon>
        <taxon>Mortierellomycetes</taxon>
        <taxon>Mortierellales</taxon>
        <taxon>Mortierellaceae</taxon>
        <taxon>Dissophora</taxon>
    </lineage>
</organism>
<evidence type="ECO:0000256" key="2">
    <source>
        <dbReference type="SAM" id="Phobius"/>
    </source>
</evidence>
<evidence type="ECO:0000313" key="4">
    <source>
        <dbReference type="Proteomes" id="UP000738325"/>
    </source>
</evidence>
<dbReference type="OrthoDB" id="2103474at2759"/>
<evidence type="ECO:0000313" key="3">
    <source>
        <dbReference type="EMBL" id="KAG0325522.1"/>
    </source>
</evidence>
<evidence type="ECO:0000256" key="1">
    <source>
        <dbReference type="SAM" id="MobiDB-lite"/>
    </source>
</evidence>
<comment type="caution">
    <text evidence="3">The sequence shown here is derived from an EMBL/GenBank/DDBJ whole genome shotgun (WGS) entry which is preliminary data.</text>
</comment>